<evidence type="ECO:0000313" key="6">
    <source>
        <dbReference type="Proteomes" id="UP001500037"/>
    </source>
</evidence>
<reference evidence="5 6" key="1">
    <citation type="journal article" date="2019" name="Int. J. Syst. Evol. Microbiol.">
        <title>The Global Catalogue of Microorganisms (GCM) 10K type strain sequencing project: providing services to taxonomists for standard genome sequencing and annotation.</title>
        <authorList>
            <consortium name="The Broad Institute Genomics Platform"/>
            <consortium name="The Broad Institute Genome Sequencing Center for Infectious Disease"/>
            <person name="Wu L."/>
            <person name="Ma J."/>
        </authorList>
    </citation>
    <scope>NUCLEOTIDE SEQUENCE [LARGE SCALE GENOMIC DNA]</scope>
    <source>
        <strain evidence="5 6">JCM 13004</strain>
    </source>
</reference>
<evidence type="ECO:0000256" key="3">
    <source>
        <dbReference type="ARBA" id="ARBA00023163"/>
    </source>
</evidence>
<dbReference type="SMART" id="SM00418">
    <property type="entry name" value="HTH_ARSR"/>
    <property type="match status" value="1"/>
</dbReference>
<feature type="domain" description="HTH arsR-type" evidence="4">
    <location>
        <begin position="281"/>
        <end position="352"/>
    </location>
</feature>
<dbReference type="PANTHER" id="PTHR43132">
    <property type="entry name" value="ARSENICAL RESISTANCE OPERON REPRESSOR ARSR-RELATED"/>
    <property type="match status" value="1"/>
</dbReference>
<keyword evidence="3" id="KW-0804">Transcription</keyword>
<dbReference type="PANTHER" id="PTHR43132:SF6">
    <property type="entry name" value="HTH-TYPE TRANSCRIPTIONAL REPRESSOR CZRA"/>
    <property type="match status" value="1"/>
</dbReference>
<dbReference type="InterPro" id="IPR011991">
    <property type="entry name" value="ArsR-like_HTH"/>
</dbReference>
<dbReference type="EMBL" id="BAAALF010000014">
    <property type="protein sequence ID" value="GAA1224845.1"/>
    <property type="molecule type" value="Genomic_DNA"/>
</dbReference>
<evidence type="ECO:0000313" key="5">
    <source>
        <dbReference type="EMBL" id="GAA1224845.1"/>
    </source>
</evidence>
<dbReference type="Proteomes" id="UP001500037">
    <property type="component" value="Unassembled WGS sequence"/>
</dbReference>
<dbReference type="Gene3D" id="1.10.10.10">
    <property type="entry name" value="Winged helix-like DNA-binding domain superfamily/Winged helix DNA-binding domain"/>
    <property type="match status" value="1"/>
</dbReference>
<keyword evidence="2" id="KW-0238">DNA-binding</keyword>
<dbReference type="InterPro" id="IPR001845">
    <property type="entry name" value="HTH_ArsR_DNA-bd_dom"/>
</dbReference>
<dbReference type="CDD" id="cd00090">
    <property type="entry name" value="HTH_ARSR"/>
    <property type="match status" value="1"/>
</dbReference>
<gene>
    <name evidence="5" type="ORF">GCM10009665_13840</name>
</gene>
<dbReference type="InterPro" id="IPR051011">
    <property type="entry name" value="Metal_resp_trans_reg"/>
</dbReference>
<evidence type="ECO:0000256" key="1">
    <source>
        <dbReference type="ARBA" id="ARBA00023015"/>
    </source>
</evidence>
<evidence type="ECO:0000259" key="4">
    <source>
        <dbReference type="SMART" id="SM00418"/>
    </source>
</evidence>
<protein>
    <submittedName>
        <fullName evidence="5">DUF5937 family protein</fullName>
    </submittedName>
</protein>
<sequence length="356" mass="38466">MITGAQRFRPDRILTALRSLAPVDTRDRPVISVRFSAQDVAATRFACSRLREVVAGVQVLKDAGARAVHLPWVSATRRRLAADGVRYELLSQLVPMPAWYLPDFVTPVPAATARGFEEELAQVSGAAPAVVRAQLDRLPGPLPPLVAELYADPPGGLARLAGELRAFWTAAVEPHWPRIEHLLEGEILHRARRMAAGGPGALFEDLHPKVSWQADRLRIAQRRLAEEHSLEAGSGLVLVPSVFIWPGAVFEVADRSLQPGLVYPPRGIATLWERGGQAPPQALADLLGRGRAQVLTELGAPASTTELALRTGQSAPNVAHHLAVLHAAGLVTRHRTGRTVLYLRTTLAQALVSPDS</sequence>
<evidence type="ECO:0000256" key="2">
    <source>
        <dbReference type="ARBA" id="ARBA00023125"/>
    </source>
</evidence>
<dbReference type="Pfam" id="PF12840">
    <property type="entry name" value="HTH_20"/>
    <property type="match status" value="1"/>
</dbReference>
<accession>A0ABN1VXR1</accession>
<organism evidence="5 6">
    <name type="scientific">Kitasatospora nipponensis</name>
    <dbReference type="NCBI Taxonomy" id="258049"/>
    <lineage>
        <taxon>Bacteria</taxon>
        <taxon>Bacillati</taxon>
        <taxon>Actinomycetota</taxon>
        <taxon>Actinomycetes</taxon>
        <taxon>Kitasatosporales</taxon>
        <taxon>Streptomycetaceae</taxon>
        <taxon>Kitasatospora</taxon>
    </lineage>
</organism>
<comment type="caution">
    <text evidence="5">The sequence shown here is derived from an EMBL/GenBank/DDBJ whole genome shotgun (WGS) entry which is preliminary data.</text>
</comment>
<dbReference type="InterPro" id="IPR036388">
    <property type="entry name" value="WH-like_DNA-bd_sf"/>
</dbReference>
<dbReference type="Pfam" id="PF19361">
    <property type="entry name" value="DUF5937"/>
    <property type="match status" value="1"/>
</dbReference>
<dbReference type="InterPro" id="IPR045981">
    <property type="entry name" value="DUF5937"/>
</dbReference>
<keyword evidence="6" id="KW-1185">Reference proteome</keyword>
<keyword evidence="1" id="KW-0805">Transcription regulation</keyword>
<dbReference type="InterPro" id="IPR036390">
    <property type="entry name" value="WH_DNA-bd_sf"/>
</dbReference>
<name>A0ABN1VXR1_9ACTN</name>
<proteinExistence type="predicted"/>
<dbReference type="SUPFAM" id="SSF46785">
    <property type="entry name" value="Winged helix' DNA-binding domain"/>
    <property type="match status" value="1"/>
</dbReference>